<proteinExistence type="predicted"/>
<feature type="region of interest" description="Disordered" evidence="1">
    <location>
        <begin position="1"/>
        <end position="105"/>
    </location>
</feature>
<protein>
    <submittedName>
        <fullName evidence="2">Uncharacterized protein</fullName>
    </submittedName>
</protein>
<reference evidence="2" key="1">
    <citation type="submission" date="2014-12" db="EMBL/GenBank/DDBJ databases">
        <title>Insight into the proteome of Arion vulgaris.</title>
        <authorList>
            <person name="Aradska J."/>
            <person name="Bulat T."/>
            <person name="Smidak R."/>
            <person name="Sarate P."/>
            <person name="Gangsoo J."/>
            <person name="Sialana F."/>
            <person name="Bilban M."/>
            <person name="Lubec G."/>
        </authorList>
    </citation>
    <scope>NUCLEOTIDE SEQUENCE</scope>
    <source>
        <tissue evidence="2">Skin</tissue>
    </source>
</reference>
<accession>A0A0B7AK79</accession>
<organism evidence="2">
    <name type="scientific">Arion vulgaris</name>
    <dbReference type="NCBI Taxonomy" id="1028688"/>
    <lineage>
        <taxon>Eukaryota</taxon>
        <taxon>Metazoa</taxon>
        <taxon>Spiralia</taxon>
        <taxon>Lophotrochozoa</taxon>
        <taxon>Mollusca</taxon>
        <taxon>Gastropoda</taxon>
        <taxon>Heterobranchia</taxon>
        <taxon>Euthyneura</taxon>
        <taxon>Panpulmonata</taxon>
        <taxon>Eupulmonata</taxon>
        <taxon>Stylommatophora</taxon>
        <taxon>Helicina</taxon>
        <taxon>Arionoidea</taxon>
        <taxon>Arionidae</taxon>
        <taxon>Arion</taxon>
    </lineage>
</organism>
<feature type="compositionally biased region" description="Low complexity" evidence="1">
    <location>
        <begin position="46"/>
        <end position="55"/>
    </location>
</feature>
<dbReference type="AlphaFoldDB" id="A0A0B7AK79"/>
<evidence type="ECO:0000313" key="2">
    <source>
        <dbReference type="EMBL" id="CEK80977.1"/>
    </source>
</evidence>
<feature type="compositionally biased region" description="Polar residues" evidence="1">
    <location>
        <begin position="73"/>
        <end position="101"/>
    </location>
</feature>
<feature type="compositionally biased region" description="Basic and acidic residues" evidence="1">
    <location>
        <begin position="59"/>
        <end position="72"/>
    </location>
</feature>
<sequence length="159" mass="17845">MSQKGDKTYSQQSDKPEIAVPGGDFVRYVVVPGEIESSSDEHDSFSSEQSSEGISWNDRTSDSRPDTVDSKPTRLSTYAKTKELSNTAPLTAQSSQIQDADSYTDKERIDVQQKCHKYCKDRLPFPPLLPSEEIIKALFPETVIYLNQFGRVIGNLSYK</sequence>
<dbReference type="EMBL" id="HACG01034112">
    <property type="protein sequence ID" value="CEK80977.1"/>
    <property type="molecule type" value="Transcribed_RNA"/>
</dbReference>
<evidence type="ECO:0000256" key="1">
    <source>
        <dbReference type="SAM" id="MobiDB-lite"/>
    </source>
</evidence>
<name>A0A0B7AK79_9EUPU</name>
<gene>
    <name evidence="2" type="primary">ORF123687</name>
</gene>